<feature type="region of interest" description="Disordered" evidence="1">
    <location>
        <begin position="1"/>
        <end position="55"/>
    </location>
</feature>
<evidence type="ECO:0000256" key="1">
    <source>
        <dbReference type="SAM" id="MobiDB-lite"/>
    </source>
</evidence>
<evidence type="ECO:0000313" key="3">
    <source>
        <dbReference type="Proteomes" id="UP001500879"/>
    </source>
</evidence>
<accession>A0ABP3I2X1</accession>
<feature type="compositionally biased region" description="Basic and acidic residues" evidence="1">
    <location>
        <begin position="38"/>
        <end position="55"/>
    </location>
</feature>
<reference evidence="3" key="1">
    <citation type="journal article" date="2019" name="Int. J. Syst. Evol. Microbiol.">
        <title>The Global Catalogue of Microorganisms (GCM) 10K type strain sequencing project: providing services to taxonomists for standard genome sequencing and annotation.</title>
        <authorList>
            <consortium name="The Broad Institute Genomics Platform"/>
            <consortium name="The Broad Institute Genome Sequencing Center for Infectious Disease"/>
            <person name="Wu L."/>
            <person name="Ma J."/>
        </authorList>
    </citation>
    <scope>NUCLEOTIDE SEQUENCE [LARGE SCALE GENOMIC DNA]</scope>
    <source>
        <strain evidence="3">JCM 4788</strain>
    </source>
</reference>
<sequence length="55" mass="6142">MSDRDEDRARDGRKKADADEVRRRTAEPAGGPPGSLKEAVRRAARKHEEERGRAA</sequence>
<gene>
    <name evidence="2" type="ORF">GCM10010357_05210</name>
</gene>
<name>A0ABP3I2X1_9ACTN</name>
<comment type="caution">
    <text evidence="2">The sequence shown here is derived from an EMBL/GenBank/DDBJ whole genome shotgun (WGS) entry which is preliminary data.</text>
</comment>
<proteinExistence type="predicted"/>
<evidence type="ECO:0008006" key="4">
    <source>
        <dbReference type="Google" id="ProtNLM"/>
    </source>
</evidence>
<protein>
    <recommendedName>
        <fullName evidence="4">DUF3606 domain-containing protein</fullName>
    </recommendedName>
</protein>
<dbReference type="RefSeq" id="WP_344019319.1">
    <property type="nucleotide sequence ID" value="NZ_BAAABX010000006.1"/>
</dbReference>
<dbReference type="Proteomes" id="UP001500879">
    <property type="component" value="Unassembled WGS sequence"/>
</dbReference>
<dbReference type="EMBL" id="BAAABX010000006">
    <property type="protein sequence ID" value="GAA0387426.1"/>
    <property type="molecule type" value="Genomic_DNA"/>
</dbReference>
<organism evidence="2 3">
    <name type="scientific">Streptomyces luteireticuli</name>
    <dbReference type="NCBI Taxonomy" id="173858"/>
    <lineage>
        <taxon>Bacteria</taxon>
        <taxon>Bacillati</taxon>
        <taxon>Actinomycetota</taxon>
        <taxon>Actinomycetes</taxon>
        <taxon>Kitasatosporales</taxon>
        <taxon>Streptomycetaceae</taxon>
        <taxon>Streptomyces</taxon>
    </lineage>
</organism>
<keyword evidence="3" id="KW-1185">Reference proteome</keyword>
<evidence type="ECO:0000313" key="2">
    <source>
        <dbReference type="EMBL" id="GAA0387426.1"/>
    </source>
</evidence>
<feature type="compositionally biased region" description="Basic and acidic residues" evidence="1">
    <location>
        <begin position="1"/>
        <end position="26"/>
    </location>
</feature>